<gene>
    <name evidence="11 12" type="primary">mscL</name>
    <name evidence="12" type="ORF">NQ491_01940</name>
</gene>
<organism evidence="12 13">
    <name type="scientific">Alistipes ihumii AP11</name>
    <dbReference type="NCBI Taxonomy" id="1211813"/>
    <lineage>
        <taxon>Bacteria</taxon>
        <taxon>Pseudomonadati</taxon>
        <taxon>Bacteroidota</taxon>
        <taxon>Bacteroidia</taxon>
        <taxon>Bacteroidales</taxon>
        <taxon>Rikenellaceae</taxon>
        <taxon>Alistipes</taxon>
    </lineage>
</organism>
<evidence type="ECO:0000256" key="3">
    <source>
        <dbReference type="ARBA" id="ARBA00022448"/>
    </source>
</evidence>
<evidence type="ECO:0000256" key="11">
    <source>
        <dbReference type="HAMAP-Rule" id="MF_00115"/>
    </source>
</evidence>
<dbReference type="PRINTS" id="PR01264">
    <property type="entry name" value="MECHCHANNEL"/>
</dbReference>
<dbReference type="Pfam" id="PF01741">
    <property type="entry name" value="MscL"/>
    <property type="match status" value="1"/>
</dbReference>
<dbReference type="InterPro" id="IPR036019">
    <property type="entry name" value="MscL_channel"/>
</dbReference>
<comment type="similarity">
    <text evidence="2 11">Belongs to the MscL family.</text>
</comment>
<evidence type="ECO:0000256" key="2">
    <source>
        <dbReference type="ARBA" id="ARBA00007254"/>
    </source>
</evidence>
<keyword evidence="6 11" id="KW-0812">Transmembrane</keyword>
<evidence type="ECO:0000256" key="9">
    <source>
        <dbReference type="ARBA" id="ARBA00023136"/>
    </source>
</evidence>
<name>A0ABY5V036_9BACT</name>
<evidence type="ECO:0000313" key="12">
    <source>
        <dbReference type="EMBL" id="UWN57561.1"/>
    </source>
</evidence>
<dbReference type="NCBIfam" id="TIGR00220">
    <property type="entry name" value="mscL"/>
    <property type="match status" value="1"/>
</dbReference>
<dbReference type="InterPro" id="IPR001185">
    <property type="entry name" value="MS_channel"/>
</dbReference>
<evidence type="ECO:0000256" key="5">
    <source>
        <dbReference type="ARBA" id="ARBA00022519"/>
    </source>
</evidence>
<dbReference type="PANTHER" id="PTHR30266:SF2">
    <property type="entry name" value="LARGE-CONDUCTANCE MECHANOSENSITIVE CHANNEL"/>
    <property type="match status" value="1"/>
</dbReference>
<evidence type="ECO:0000256" key="1">
    <source>
        <dbReference type="ARBA" id="ARBA00004651"/>
    </source>
</evidence>
<proteinExistence type="inferred from homology"/>
<keyword evidence="8 11" id="KW-0406">Ion transport</keyword>
<dbReference type="Proteomes" id="UP001059295">
    <property type="component" value="Chromosome"/>
</dbReference>
<evidence type="ECO:0000256" key="7">
    <source>
        <dbReference type="ARBA" id="ARBA00022989"/>
    </source>
</evidence>
<keyword evidence="10 11" id="KW-0407">Ion channel</keyword>
<comment type="subunit">
    <text evidence="11">Homopentamer.</text>
</comment>
<evidence type="ECO:0000256" key="6">
    <source>
        <dbReference type="ARBA" id="ARBA00022692"/>
    </source>
</evidence>
<feature type="transmembrane region" description="Helical" evidence="11">
    <location>
        <begin position="21"/>
        <end position="40"/>
    </location>
</feature>
<keyword evidence="9 11" id="KW-0472">Membrane</keyword>
<keyword evidence="5" id="KW-0997">Cell inner membrane</keyword>
<sequence length="144" mass="15642">MKSKFLEDFKKFAMRGNVVDMAVGIIIGGAFGKIVSSLVADVIMPPIGLLIGGVNFTDLKITLEKAVLSPGGEVVKPAVSINYGNFLQTTLDFLIISFSIFLLIRLLSKLQEKKKEEAPAPAAPPADVQLLTEIRDLLKNKQDK</sequence>
<keyword evidence="13" id="KW-1185">Reference proteome</keyword>
<evidence type="ECO:0000256" key="4">
    <source>
        <dbReference type="ARBA" id="ARBA00022475"/>
    </source>
</evidence>
<dbReference type="NCBIfam" id="NF001843">
    <property type="entry name" value="PRK00567.1-4"/>
    <property type="match status" value="1"/>
</dbReference>
<comment type="function">
    <text evidence="11">Channel that opens in response to stretch forces in the membrane lipid bilayer. May participate in the regulation of osmotic pressure changes within the cell.</text>
</comment>
<dbReference type="InterPro" id="IPR037673">
    <property type="entry name" value="MSC/AndL"/>
</dbReference>
<reference evidence="12" key="1">
    <citation type="journal article" date="2022" name="Cell">
        <title>Design, construction, and in vivo augmentation of a complex gut microbiome.</title>
        <authorList>
            <person name="Cheng A.G."/>
            <person name="Ho P.Y."/>
            <person name="Aranda-Diaz A."/>
            <person name="Jain S."/>
            <person name="Yu F.B."/>
            <person name="Meng X."/>
            <person name="Wang M."/>
            <person name="Iakiviak M."/>
            <person name="Nagashima K."/>
            <person name="Zhao A."/>
            <person name="Murugkar P."/>
            <person name="Patil A."/>
            <person name="Atabakhsh K."/>
            <person name="Weakley A."/>
            <person name="Yan J."/>
            <person name="Brumbaugh A.R."/>
            <person name="Higginbottom S."/>
            <person name="Dimas A."/>
            <person name="Shiver A.L."/>
            <person name="Deutschbauer A."/>
            <person name="Neff N."/>
            <person name="Sonnenburg J.L."/>
            <person name="Huang K.C."/>
            <person name="Fischbach M.A."/>
        </authorList>
    </citation>
    <scope>NUCLEOTIDE SEQUENCE</scope>
    <source>
        <strain evidence="12">AP11</strain>
    </source>
</reference>
<dbReference type="PROSITE" id="PS01327">
    <property type="entry name" value="MSCL"/>
    <property type="match status" value="1"/>
</dbReference>
<keyword evidence="3 11" id="KW-0813">Transport</keyword>
<dbReference type="InterPro" id="IPR019823">
    <property type="entry name" value="Mechanosensitive_channel_CS"/>
</dbReference>
<protein>
    <recommendedName>
        <fullName evidence="11">Large-conductance mechanosensitive channel</fullName>
    </recommendedName>
</protein>
<evidence type="ECO:0000256" key="10">
    <source>
        <dbReference type="ARBA" id="ARBA00023303"/>
    </source>
</evidence>
<evidence type="ECO:0000256" key="8">
    <source>
        <dbReference type="ARBA" id="ARBA00023065"/>
    </source>
</evidence>
<keyword evidence="4 11" id="KW-1003">Cell membrane</keyword>
<accession>A0ABY5V036</accession>
<keyword evidence="7 11" id="KW-1133">Transmembrane helix</keyword>
<dbReference type="EMBL" id="CP102294">
    <property type="protein sequence ID" value="UWN57561.1"/>
    <property type="molecule type" value="Genomic_DNA"/>
</dbReference>
<feature type="transmembrane region" description="Helical" evidence="11">
    <location>
        <begin position="86"/>
        <end position="107"/>
    </location>
</feature>
<comment type="subcellular location">
    <subcellularLocation>
        <location evidence="1 11">Cell membrane</location>
        <topology evidence="1 11">Multi-pass membrane protein</topology>
    </subcellularLocation>
</comment>
<dbReference type="Gene3D" id="1.10.1200.120">
    <property type="entry name" value="Large-conductance mechanosensitive channel, MscL, domain 1"/>
    <property type="match status" value="1"/>
</dbReference>
<dbReference type="HAMAP" id="MF_00115">
    <property type="entry name" value="MscL"/>
    <property type="match status" value="1"/>
</dbReference>
<dbReference type="PANTHER" id="PTHR30266">
    <property type="entry name" value="MECHANOSENSITIVE CHANNEL MSCL"/>
    <property type="match status" value="1"/>
</dbReference>
<evidence type="ECO:0000313" key="13">
    <source>
        <dbReference type="Proteomes" id="UP001059295"/>
    </source>
</evidence>
<dbReference type="SUPFAM" id="SSF81330">
    <property type="entry name" value="Gated mechanosensitive channel"/>
    <property type="match status" value="1"/>
</dbReference>